<dbReference type="Pfam" id="PF11969">
    <property type="entry name" value="DcpS_C"/>
    <property type="match status" value="1"/>
</dbReference>
<evidence type="ECO:0000256" key="6">
    <source>
        <dbReference type="ARBA" id="ARBA00023242"/>
    </source>
</evidence>
<organism evidence="12">
    <name type="scientific">Prasinoderma singulare</name>
    <dbReference type="NCBI Taxonomy" id="676789"/>
    <lineage>
        <taxon>Eukaryota</taxon>
        <taxon>Viridiplantae</taxon>
        <taxon>Prasinodermophyta</taxon>
        <taxon>Prasinodermophyceae</taxon>
        <taxon>Prasinodermales</taxon>
        <taxon>Prasinodermaceae</taxon>
        <taxon>Prasinoderma</taxon>
    </lineage>
</organism>
<name>A0A7S3C0Z7_9VIRI</name>
<dbReference type="PANTHER" id="PTHR12978">
    <property type="entry name" value="HISTIDINE TRIAD HIT PROTEIN MEMBER"/>
    <property type="match status" value="1"/>
</dbReference>
<protein>
    <recommendedName>
        <fullName evidence="4">m7GpppX diphosphatase</fullName>
        <ecNumber evidence="3">3.6.1.59</ecNumber>
    </recommendedName>
    <alternativeName>
        <fullName evidence="8">Decapping scavenger enzyme</fullName>
    </alternativeName>
    <alternativeName>
        <fullName evidence="7">Scavenger mRNA-decapping enzyme DcpS</fullName>
    </alternativeName>
</protein>
<proteinExistence type="inferred from homology"/>
<dbReference type="InterPro" id="IPR036265">
    <property type="entry name" value="HIT-like_sf"/>
</dbReference>
<feature type="active site" description="Nucleophile" evidence="10">
    <location>
        <position position="241"/>
    </location>
</feature>
<dbReference type="InterPro" id="IPR008594">
    <property type="entry name" value="DcpS/DCS2"/>
</dbReference>
<keyword evidence="6" id="KW-0539">Nucleus</keyword>
<gene>
    <name evidence="12" type="ORF">PSIN1315_LOCUS13066</name>
</gene>
<feature type="binding site" evidence="11">
    <location>
        <position position="139"/>
    </location>
    <ligand>
        <name>substrate</name>
    </ligand>
</feature>
<evidence type="ECO:0000256" key="9">
    <source>
        <dbReference type="ARBA" id="ARBA00048222"/>
    </source>
</evidence>
<dbReference type="GO" id="GO:0005634">
    <property type="term" value="C:nucleus"/>
    <property type="evidence" value="ECO:0007669"/>
    <property type="project" value="UniProtKB-SubCell"/>
</dbReference>
<dbReference type="SUPFAM" id="SSF102860">
    <property type="entry name" value="mRNA decapping enzyme DcpS N-terminal domain"/>
    <property type="match status" value="1"/>
</dbReference>
<dbReference type="EC" id="3.6.1.59" evidence="3"/>
<comment type="catalytic activity">
    <reaction evidence="9">
        <text>a 5'-end (N(7)-methyl 5'-triphosphoguanosine)-ribonucleoside in mRNA + H2O = N(7)-methyl-GMP + a 5'-end diphospho-ribonucleoside in mRNA + 2 H(+)</text>
        <dbReference type="Rhea" id="RHEA:65388"/>
        <dbReference type="Rhea" id="RHEA-COMP:17165"/>
        <dbReference type="Rhea" id="RHEA-COMP:17167"/>
        <dbReference type="ChEBI" id="CHEBI:15377"/>
        <dbReference type="ChEBI" id="CHEBI:15378"/>
        <dbReference type="ChEBI" id="CHEBI:58285"/>
        <dbReference type="ChEBI" id="CHEBI:156461"/>
        <dbReference type="ChEBI" id="CHEBI:167616"/>
        <dbReference type="EC" id="3.6.1.59"/>
    </reaction>
</comment>
<reference evidence="12" key="1">
    <citation type="submission" date="2021-01" db="EMBL/GenBank/DDBJ databases">
        <authorList>
            <person name="Corre E."/>
            <person name="Pelletier E."/>
            <person name="Niang G."/>
            <person name="Scheremetjew M."/>
            <person name="Finn R."/>
            <person name="Kale V."/>
            <person name="Holt S."/>
            <person name="Cochrane G."/>
            <person name="Meng A."/>
            <person name="Brown T."/>
            <person name="Cohen L."/>
        </authorList>
    </citation>
    <scope>NUCLEOTIDE SEQUENCE</scope>
    <source>
        <strain evidence="12">RCC927</strain>
    </source>
</reference>
<evidence type="ECO:0000256" key="10">
    <source>
        <dbReference type="PIRSR" id="PIRSR028973-1"/>
    </source>
</evidence>
<evidence type="ECO:0000256" key="1">
    <source>
        <dbReference type="ARBA" id="ARBA00004123"/>
    </source>
</evidence>
<evidence type="ECO:0000256" key="7">
    <source>
        <dbReference type="ARBA" id="ARBA00029885"/>
    </source>
</evidence>
<dbReference type="PANTHER" id="PTHR12978:SF0">
    <property type="entry name" value="M7GPPPX DIPHOSPHATASE"/>
    <property type="match status" value="1"/>
</dbReference>
<dbReference type="FunFam" id="3.30.428.10:FF:000006">
    <property type="entry name" value="m7GpppX diphosphatase"/>
    <property type="match status" value="1"/>
</dbReference>
<evidence type="ECO:0000256" key="8">
    <source>
        <dbReference type="ARBA" id="ARBA00030609"/>
    </source>
</evidence>
<dbReference type="Gene3D" id="3.30.428.10">
    <property type="entry name" value="HIT-like"/>
    <property type="match status" value="1"/>
</dbReference>
<dbReference type="SUPFAM" id="SSF54197">
    <property type="entry name" value="HIT-like"/>
    <property type="match status" value="1"/>
</dbReference>
<feature type="binding site" evidence="11">
    <location>
        <begin position="232"/>
        <end position="243"/>
    </location>
    <ligand>
        <name>substrate</name>
    </ligand>
</feature>
<comment type="similarity">
    <text evidence="2">Belongs to the HIT family.</text>
</comment>
<evidence type="ECO:0000256" key="2">
    <source>
        <dbReference type="ARBA" id="ARBA00010208"/>
    </source>
</evidence>
<comment type="subcellular location">
    <subcellularLocation>
        <location evidence="1">Nucleus</location>
    </subcellularLocation>
</comment>
<dbReference type="GO" id="GO:0000340">
    <property type="term" value="F:RNA 7-methylguanosine cap binding"/>
    <property type="evidence" value="ECO:0007669"/>
    <property type="project" value="TreeGrafter"/>
</dbReference>
<dbReference type="Gene3D" id="3.30.200.40">
    <property type="entry name" value="Scavenger mRNA decapping enzyme, N-terminal domain"/>
    <property type="match status" value="1"/>
</dbReference>
<evidence type="ECO:0000313" key="12">
    <source>
        <dbReference type="EMBL" id="CAE0151042.1"/>
    </source>
</evidence>
<evidence type="ECO:0000256" key="5">
    <source>
        <dbReference type="ARBA" id="ARBA00022801"/>
    </source>
</evidence>
<dbReference type="InterPro" id="IPR011145">
    <property type="entry name" value="Scavenger_mRNA_decap_enz_N"/>
</dbReference>
<accession>A0A7S3C0Z7</accession>
<feature type="binding site" evidence="11">
    <location>
        <position position="149"/>
    </location>
    <ligand>
        <name>substrate</name>
    </ligand>
</feature>
<sequence>MGGGGGGAAAGVELSANLGEFRLEKVLSKDEAGKKVYLLGEVGGARAVLKLERAGWSDAAISGLLVPSTAVDKSFSNDVYSKYSAERGGVVADLTCPATDKHVSKATHHPMVLVEETAEGYAAVTRPFIEAIPPSRLQWVYNILEKKAEAERLIYEDADAEVGFVLMPDLKWDGADSNACYCLAIVHRHDVRSLRDLTAAHLPMLRGVLEKGRQAVEVKYGIPADKLRVFVHYQPSYYHFHVHFVHVEAHAGGQAIGKAHLLSDVITNLELCPGYYQRATLAYTLSEGDPLYNAWEAHRSAGGAEQQAALPRKD</sequence>
<dbReference type="EMBL" id="HBHY01020429">
    <property type="protein sequence ID" value="CAE0151042.1"/>
    <property type="molecule type" value="Transcribed_RNA"/>
</dbReference>
<dbReference type="GO" id="GO:0140932">
    <property type="term" value="F:5'-(N(7)-methyl 5'-triphosphoguanosine)-[mRNA] diphosphatase activity"/>
    <property type="evidence" value="ECO:0007669"/>
    <property type="project" value="UniProtKB-EC"/>
</dbReference>
<dbReference type="Pfam" id="PF05652">
    <property type="entry name" value="DcpS"/>
    <property type="match status" value="1"/>
</dbReference>
<evidence type="ECO:0000256" key="3">
    <source>
        <dbReference type="ARBA" id="ARBA00012520"/>
    </source>
</evidence>
<evidence type="ECO:0000256" key="11">
    <source>
        <dbReference type="PIRSR" id="PIRSR028973-2"/>
    </source>
</evidence>
<keyword evidence="5" id="KW-0378">Hydrolase</keyword>
<evidence type="ECO:0000256" key="4">
    <source>
        <dbReference type="ARBA" id="ARBA00015636"/>
    </source>
</evidence>
<feature type="binding site" evidence="11">
    <location>
        <position position="169"/>
    </location>
    <ligand>
        <name>substrate</name>
    </ligand>
</feature>
<dbReference type="GO" id="GO:0000290">
    <property type="term" value="P:deadenylation-dependent decapping of nuclear-transcribed mRNA"/>
    <property type="evidence" value="ECO:0007669"/>
    <property type="project" value="InterPro"/>
</dbReference>
<dbReference type="PIRSF" id="PIRSF028973">
    <property type="entry name" value="Scavenger_mRNA_decap_enz"/>
    <property type="match status" value="1"/>
</dbReference>
<feature type="binding site" evidence="11">
    <location>
        <position position="171"/>
    </location>
    <ligand>
        <name>substrate</name>
    </ligand>
</feature>
<dbReference type="AlphaFoldDB" id="A0A7S3C0Z7"/>
<dbReference type="GO" id="GO:0000932">
    <property type="term" value="C:P-body"/>
    <property type="evidence" value="ECO:0007669"/>
    <property type="project" value="TreeGrafter"/>
</dbReference>